<comment type="caution">
    <text evidence="1">The sequence shown here is derived from an EMBL/GenBank/DDBJ whole genome shotgun (WGS) entry which is preliminary data.</text>
</comment>
<dbReference type="Proteomes" id="UP000324222">
    <property type="component" value="Unassembled WGS sequence"/>
</dbReference>
<gene>
    <name evidence="1" type="primary">Clasp2_0</name>
    <name evidence="1" type="ORF">E2C01_062082</name>
</gene>
<proteinExistence type="predicted"/>
<sequence>MTYCEGTYVSRLKEAYDNKESCVRKASVFCMVALHNAVGEEAMVPHLEALTGSKLKLLNLYIKRAETQNSGASSPKSEPPM</sequence>
<organism evidence="1 2">
    <name type="scientific">Portunus trituberculatus</name>
    <name type="common">Swimming crab</name>
    <name type="synonym">Neptunus trituberculatus</name>
    <dbReference type="NCBI Taxonomy" id="210409"/>
    <lineage>
        <taxon>Eukaryota</taxon>
        <taxon>Metazoa</taxon>
        <taxon>Ecdysozoa</taxon>
        <taxon>Arthropoda</taxon>
        <taxon>Crustacea</taxon>
        <taxon>Multicrustacea</taxon>
        <taxon>Malacostraca</taxon>
        <taxon>Eumalacostraca</taxon>
        <taxon>Eucarida</taxon>
        <taxon>Decapoda</taxon>
        <taxon>Pleocyemata</taxon>
        <taxon>Brachyura</taxon>
        <taxon>Eubrachyura</taxon>
        <taxon>Portunoidea</taxon>
        <taxon>Portunidae</taxon>
        <taxon>Portuninae</taxon>
        <taxon>Portunus</taxon>
    </lineage>
</organism>
<dbReference type="EMBL" id="VSRR010026930">
    <property type="protein sequence ID" value="MPC67896.1"/>
    <property type="molecule type" value="Genomic_DNA"/>
</dbReference>
<dbReference type="AlphaFoldDB" id="A0A5B7HD35"/>
<reference evidence="1 2" key="1">
    <citation type="submission" date="2019-05" db="EMBL/GenBank/DDBJ databases">
        <title>Another draft genome of Portunus trituberculatus and its Hox gene families provides insights of decapod evolution.</title>
        <authorList>
            <person name="Jeong J.-H."/>
            <person name="Song I."/>
            <person name="Kim S."/>
            <person name="Choi T."/>
            <person name="Kim D."/>
            <person name="Ryu S."/>
            <person name="Kim W."/>
        </authorList>
    </citation>
    <scope>NUCLEOTIDE SEQUENCE [LARGE SCALE GENOMIC DNA]</scope>
    <source>
        <tissue evidence="1">Muscle</tissue>
    </source>
</reference>
<dbReference type="OrthoDB" id="46159at2759"/>
<protein>
    <submittedName>
        <fullName evidence="1">CLIP-associating protein 2</fullName>
    </submittedName>
</protein>
<accession>A0A5B7HD35</accession>
<evidence type="ECO:0000313" key="2">
    <source>
        <dbReference type="Proteomes" id="UP000324222"/>
    </source>
</evidence>
<dbReference type="InterPro" id="IPR011989">
    <property type="entry name" value="ARM-like"/>
</dbReference>
<dbReference type="Gene3D" id="1.25.10.10">
    <property type="entry name" value="Leucine-rich Repeat Variant"/>
    <property type="match status" value="1"/>
</dbReference>
<evidence type="ECO:0000313" key="1">
    <source>
        <dbReference type="EMBL" id="MPC67896.1"/>
    </source>
</evidence>
<name>A0A5B7HD35_PORTR</name>
<keyword evidence="2" id="KW-1185">Reference proteome</keyword>